<accession>A0A158IMI0</accession>
<proteinExistence type="predicted"/>
<gene>
    <name evidence="1" type="ORF">AWB67_02681</name>
</gene>
<sequence>MKTKSLSYMTTCRSLVRGMFDCEHLSPASNSYATCGRIAIALLAFGSTHKNALRLCATKAD</sequence>
<name>A0A158IMI0_9BURK</name>
<protein>
    <submittedName>
        <fullName evidence="1">Uncharacterized protein</fullName>
    </submittedName>
</protein>
<evidence type="ECO:0000313" key="2">
    <source>
        <dbReference type="Proteomes" id="UP000054925"/>
    </source>
</evidence>
<dbReference type="Proteomes" id="UP000054925">
    <property type="component" value="Unassembled WGS sequence"/>
</dbReference>
<dbReference type="AlphaFoldDB" id="A0A158IMI0"/>
<organism evidence="1 2">
    <name type="scientific">Caballeronia terrestris</name>
    <dbReference type="NCBI Taxonomy" id="1226301"/>
    <lineage>
        <taxon>Bacteria</taxon>
        <taxon>Pseudomonadati</taxon>
        <taxon>Pseudomonadota</taxon>
        <taxon>Betaproteobacteria</taxon>
        <taxon>Burkholderiales</taxon>
        <taxon>Burkholderiaceae</taxon>
        <taxon>Caballeronia</taxon>
    </lineage>
</organism>
<comment type="caution">
    <text evidence="1">The sequence shown here is derived from an EMBL/GenBank/DDBJ whole genome shotgun (WGS) entry which is preliminary data.</text>
</comment>
<dbReference type="EMBL" id="FCOL02000012">
    <property type="protein sequence ID" value="SAL57832.1"/>
    <property type="molecule type" value="Genomic_DNA"/>
</dbReference>
<reference evidence="1" key="1">
    <citation type="submission" date="2016-01" db="EMBL/GenBank/DDBJ databases">
        <authorList>
            <person name="Peeters C."/>
        </authorList>
    </citation>
    <scope>NUCLEOTIDE SEQUENCE [LARGE SCALE GENOMIC DNA]</scope>
    <source>
        <strain evidence="1">LMG 22937</strain>
    </source>
</reference>
<evidence type="ECO:0000313" key="1">
    <source>
        <dbReference type="EMBL" id="SAL57832.1"/>
    </source>
</evidence>
<keyword evidence="2" id="KW-1185">Reference proteome</keyword>